<gene>
    <name evidence="2" type="primary">Dvir\GJ22256</name>
    <name evidence="2" type="ORF">Dvir_GJ22256</name>
</gene>
<dbReference type="eggNOG" id="ENOG502T7X3">
    <property type="taxonomic scope" value="Eukaryota"/>
</dbReference>
<name>B4LL07_DROVI</name>
<sequence length="370" mass="41627">MPKAEQPDLDEDQESDLGDVKTDPERRQHVPYILNGELYRIESQIGDNVTVKCCYCPPDRIYRGSVRSTGNFHMHIKRRHASLLGKLHEMKVAALVERRDRIMKNRRIAKCRKKSTSSVTISALAAVAAASSMEVPKSTETHELKIKTVFQRHKQEHHEQEEAAAIRTSISISDTSMDNNSLSSDKVSVTASKQDSNNNDSNNNNNAATFSNNHCQDEHNLTNLSPGMVSTFESNSAVGVNGNAIDLPAMVGIPRMLPFNLIKPEQQQQMLVEQPEAIDLSRTSSMQSDDMEQSVFTQSVQNIQVGITRTQELAAFVNGPPREILMRIDNTLADIKDELQARNQIERKRLLLDMAKFKFLHPNFNFEATQ</sequence>
<feature type="region of interest" description="Disordered" evidence="1">
    <location>
        <begin position="1"/>
        <end position="26"/>
    </location>
</feature>
<evidence type="ECO:0000313" key="3">
    <source>
        <dbReference type="Proteomes" id="UP000008792"/>
    </source>
</evidence>
<evidence type="ECO:0000313" key="2">
    <source>
        <dbReference type="EMBL" id="EDW61814.1"/>
    </source>
</evidence>
<dbReference type="EMBL" id="CH940648">
    <property type="protein sequence ID" value="EDW61814.1"/>
    <property type="molecule type" value="Genomic_DNA"/>
</dbReference>
<keyword evidence="3" id="KW-1185">Reference proteome</keyword>
<dbReference type="InParanoid" id="B4LL07"/>
<dbReference type="OMA" id="CRNRIEH"/>
<reference evidence="2 3" key="1">
    <citation type="journal article" date="2007" name="Nature">
        <title>Evolution of genes and genomes on the Drosophila phylogeny.</title>
        <authorList>
            <consortium name="Drosophila 12 Genomes Consortium"/>
            <person name="Clark A.G."/>
            <person name="Eisen M.B."/>
            <person name="Smith D.R."/>
            <person name="Bergman C.M."/>
            <person name="Oliver B."/>
            <person name="Markow T.A."/>
            <person name="Kaufman T.C."/>
            <person name="Kellis M."/>
            <person name="Gelbart W."/>
            <person name="Iyer V.N."/>
            <person name="Pollard D.A."/>
            <person name="Sackton T.B."/>
            <person name="Larracuente A.M."/>
            <person name="Singh N.D."/>
            <person name="Abad J.P."/>
            <person name="Abt D.N."/>
            <person name="Adryan B."/>
            <person name="Aguade M."/>
            <person name="Akashi H."/>
            <person name="Anderson W.W."/>
            <person name="Aquadro C.F."/>
            <person name="Ardell D.H."/>
            <person name="Arguello R."/>
            <person name="Artieri C.G."/>
            <person name="Barbash D.A."/>
            <person name="Barker D."/>
            <person name="Barsanti P."/>
            <person name="Batterham P."/>
            <person name="Batzoglou S."/>
            <person name="Begun D."/>
            <person name="Bhutkar A."/>
            <person name="Blanco E."/>
            <person name="Bosak S.A."/>
            <person name="Bradley R.K."/>
            <person name="Brand A.D."/>
            <person name="Brent M.R."/>
            <person name="Brooks A.N."/>
            <person name="Brown R.H."/>
            <person name="Butlin R.K."/>
            <person name="Caggese C."/>
            <person name="Calvi B.R."/>
            <person name="Bernardo de Carvalho A."/>
            <person name="Caspi A."/>
            <person name="Castrezana S."/>
            <person name="Celniker S.E."/>
            <person name="Chang J.L."/>
            <person name="Chapple C."/>
            <person name="Chatterji S."/>
            <person name="Chinwalla A."/>
            <person name="Civetta A."/>
            <person name="Clifton S.W."/>
            <person name="Comeron J.M."/>
            <person name="Costello J.C."/>
            <person name="Coyne J.A."/>
            <person name="Daub J."/>
            <person name="David R.G."/>
            <person name="Delcher A.L."/>
            <person name="Delehaunty K."/>
            <person name="Do C.B."/>
            <person name="Ebling H."/>
            <person name="Edwards K."/>
            <person name="Eickbush T."/>
            <person name="Evans J.D."/>
            <person name="Filipski A."/>
            <person name="Findeiss S."/>
            <person name="Freyhult E."/>
            <person name="Fulton L."/>
            <person name="Fulton R."/>
            <person name="Garcia A.C."/>
            <person name="Gardiner A."/>
            <person name="Garfield D.A."/>
            <person name="Garvin B.E."/>
            <person name="Gibson G."/>
            <person name="Gilbert D."/>
            <person name="Gnerre S."/>
            <person name="Godfrey J."/>
            <person name="Good R."/>
            <person name="Gotea V."/>
            <person name="Gravely B."/>
            <person name="Greenberg A.J."/>
            <person name="Griffiths-Jones S."/>
            <person name="Gross S."/>
            <person name="Guigo R."/>
            <person name="Gustafson E.A."/>
            <person name="Haerty W."/>
            <person name="Hahn M.W."/>
            <person name="Halligan D.L."/>
            <person name="Halpern A.L."/>
            <person name="Halter G.M."/>
            <person name="Han M.V."/>
            <person name="Heger A."/>
            <person name="Hillier L."/>
            <person name="Hinrichs A.S."/>
            <person name="Holmes I."/>
            <person name="Hoskins R.A."/>
            <person name="Hubisz M.J."/>
            <person name="Hultmark D."/>
            <person name="Huntley M.A."/>
            <person name="Jaffe D.B."/>
            <person name="Jagadeeshan S."/>
            <person name="Jeck W.R."/>
            <person name="Johnson J."/>
            <person name="Jones C.D."/>
            <person name="Jordan W.C."/>
            <person name="Karpen G.H."/>
            <person name="Kataoka E."/>
            <person name="Keightley P.D."/>
            <person name="Kheradpour P."/>
            <person name="Kirkness E.F."/>
            <person name="Koerich L.B."/>
            <person name="Kristiansen K."/>
            <person name="Kudrna D."/>
            <person name="Kulathinal R.J."/>
            <person name="Kumar S."/>
            <person name="Kwok R."/>
            <person name="Lander E."/>
            <person name="Langley C.H."/>
            <person name="Lapoint R."/>
            <person name="Lazzaro B.P."/>
            <person name="Lee S.J."/>
            <person name="Levesque L."/>
            <person name="Li R."/>
            <person name="Lin C.F."/>
            <person name="Lin M.F."/>
            <person name="Lindblad-Toh K."/>
            <person name="Llopart A."/>
            <person name="Long M."/>
            <person name="Low L."/>
            <person name="Lozovsky E."/>
            <person name="Lu J."/>
            <person name="Luo M."/>
            <person name="Machado C.A."/>
            <person name="Makalowski W."/>
            <person name="Marzo M."/>
            <person name="Matsuda M."/>
            <person name="Matzkin L."/>
            <person name="McAllister B."/>
            <person name="McBride C.S."/>
            <person name="McKernan B."/>
            <person name="McKernan K."/>
            <person name="Mendez-Lago M."/>
            <person name="Minx P."/>
            <person name="Mollenhauer M.U."/>
            <person name="Montooth K."/>
            <person name="Mount S.M."/>
            <person name="Mu X."/>
            <person name="Myers E."/>
            <person name="Negre B."/>
            <person name="Newfeld S."/>
            <person name="Nielsen R."/>
            <person name="Noor M.A."/>
            <person name="O'Grady P."/>
            <person name="Pachter L."/>
            <person name="Papaceit M."/>
            <person name="Parisi M.J."/>
            <person name="Parisi M."/>
            <person name="Parts L."/>
            <person name="Pedersen J.S."/>
            <person name="Pesole G."/>
            <person name="Phillippy A.M."/>
            <person name="Ponting C.P."/>
            <person name="Pop M."/>
            <person name="Porcelli D."/>
            <person name="Powell J.R."/>
            <person name="Prohaska S."/>
            <person name="Pruitt K."/>
            <person name="Puig M."/>
            <person name="Quesneville H."/>
            <person name="Ram K.R."/>
            <person name="Rand D."/>
            <person name="Rasmussen M.D."/>
            <person name="Reed L.K."/>
            <person name="Reenan R."/>
            <person name="Reily A."/>
            <person name="Remington K.A."/>
            <person name="Rieger T.T."/>
            <person name="Ritchie M.G."/>
            <person name="Robin C."/>
            <person name="Rogers Y.H."/>
            <person name="Rohde C."/>
            <person name="Rozas J."/>
            <person name="Rubenfield M.J."/>
            <person name="Ruiz A."/>
            <person name="Russo S."/>
            <person name="Salzberg S.L."/>
            <person name="Sanchez-Gracia A."/>
            <person name="Saranga D.J."/>
            <person name="Sato H."/>
            <person name="Schaeffer S.W."/>
            <person name="Schatz M.C."/>
            <person name="Schlenke T."/>
            <person name="Schwartz R."/>
            <person name="Segarra C."/>
            <person name="Singh R.S."/>
            <person name="Sirot L."/>
            <person name="Sirota M."/>
            <person name="Sisneros N.B."/>
            <person name="Smith C.D."/>
            <person name="Smith T.F."/>
            <person name="Spieth J."/>
            <person name="Stage D.E."/>
            <person name="Stark A."/>
            <person name="Stephan W."/>
            <person name="Strausberg R.L."/>
            <person name="Strempel S."/>
            <person name="Sturgill D."/>
            <person name="Sutton G."/>
            <person name="Sutton G.G."/>
            <person name="Tao W."/>
            <person name="Teichmann S."/>
            <person name="Tobari Y.N."/>
            <person name="Tomimura Y."/>
            <person name="Tsolas J.M."/>
            <person name="Valente V.L."/>
            <person name="Venter E."/>
            <person name="Venter J.C."/>
            <person name="Vicario S."/>
            <person name="Vieira F.G."/>
            <person name="Vilella A.J."/>
            <person name="Villasante A."/>
            <person name="Walenz B."/>
            <person name="Wang J."/>
            <person name="Wasserman M."/>
            <person name="Watts T."/>
            <person name="Wilson D."/>
            <person name="Wilson R.K."/>
            <person name="Wing R.A."/>
            <person name="Wolfner M.F."/>
            <person name="Wong A."/>
            <person name="Wong G.K."/>
            <person name="Wu C.I."/>
            <person name="Wu G."/>
            <person name="Yamamoto D."/>
            <person name="Yang H.P."/>
            <person name="Yang S.P."/>
            <person name="Yorke J.A."/>
            <person name="Yoshida K."/>
            <person name="Zdobnov E."/>
            <person name="Zhang P."/>
            <person name="Zhang Y."/>
            <person name="Zimin A.V."/>
            <person name="Baldwin J."/>
            <person name="Abdouelleil A."/>
            <person name="Abdulkadir J."/>
            <person name="Abebe A."/>
            <person name="Abera B."/>
            <person name="Abreu J."/>
            <person name="Acer S.C."/>
            <person name="Aftuck L."/>
            <person name="Alexander A."/>
            <person name="An P."/>
            <person name="Anderson E."/>
            <person name="Anderson S."/>
            <person name="Arachi H."/>
            <person name="Azer M."/>
            <person name="Bachantsang P."/>
            <person name="Barry A."/>
            <person name="Bayul T."/>
            <person name="Berlin A."/>
            <person name="Bessette D."/>
            <person name="Bloom T."/>
            <person name="Blye J."/>
            <person name="Boguslavskiy L."/>
            <person name="Bonnet C."/>
            <person name="Boukhgalter B."/>
            <person name="Bourzgui I."/>
            <person name="Brown A."/>
            <person name="Cahill P."/>
            <person name="Channer S."/>
            <person name="Cheshatsang Y."/>
            <person name="Chuda L."/>
            <person name="Citroen M."/>
            <person name="Collymore A."/>
            <person name="Cooke P."/>
            <person name="Costello M."/>
            <person name="D'Aco K."/>
            <person name="Daza R."/>
            <person name="De Haan G."/>
            <person name="DeGray S."/>
            <person name="DeMaso C."/>
            <person name="Dhargay N."/>
            <person name="Dooley K."/>
            <person name="Dooley E."/>
            <person name="Doricent M."/>
            <person name="Dorje P."/>
            <person name="Dorjee K."/>
            <person name="Dupes A."/>
            <person name="Elong R."/>
            <person name="Falk J."/>
            <person name="Farina A."/>
            <person name="Faro S."/>
            <person name="Ferguson D."/>
            <person name="Fisher S."/>
            <person name="Foley C.D."/>
            <person name="Franke A."/>
            <person name="Friedrich D."/>
            <person name="Gadbois L."/>
            <person name="Gearin G."/>
            <person name="Gearin C.R."/>
            <person name="Giannoukos G."/>
            <person name="Goode T."/>
            <person name="Graham J."/>
            <person name="Grandbois E."/>
            <person name="Grewal S."/>
            <person name="Gyaltsen K."/>
            <person name="Hafez N."/>
            <person name="Hagos B."/>
            <person name="Hall J."/>
            <person name="Henson C."/>
            <person name="Hollinger A."/>
            <person name="Honan T."/>
            <person name="Huard M.D."/>
            <person name="Hughes L."/>
            <person name="Hurhula B."/>
            <person name="Husby M.E."/>
            <person name="Kamat A."/>
            <person name="Kanga B."/>
            <person name="Kashin S."/>
            <person name="Khazanovich D."/>
            <person name="Kisner P."/>
            <person name="Lance K."/>
            <person name="Lara M."/>
            <person name="Lee W."/>
            <person name="Lennon N."/>
            <person name="Letendre F."/>
            <person name="LeVine R."/>
            <person name="Lipovsky A."/>
            <person name="Liu X."/>
            <person name="Liu J."/>
            <person name="Liu S."/>
            <person name="Lokyitsang T."/>
            <person name="Lokyitsang Y."/>
            <person name="Lubonja R."/>
            <person name="Lui A."/>
            <person name="MacDonald P."/>
            <person name="Magnisalis V."/>
            <person name="Maru K."/>
            <person name="Matthews C."/>
            <person name="McCusker W."/>
            <person name="McDonough S."/>
            <person name="Mehta T."/>
            <person name="Meldrim J."/>
            <person name="Meneus L."/>
            <person name="Mihai O."/>
            <person name="Mihalev A."/>
            <person name="Mihova T."/>
            <person name="Mittelman R."/>
            <person name="Mlenga V."/>
            <person name="Montmayeur A."/>
            <person name="Mulrain L."/>
            <person name="Navidi A."/>
            <person name="Naylor J."/>
            <person name="Negash T."/>
            <person name="Nguyen T."/>
            <person name="Nguyen N."/>
            <person name="Nicol R."/>
            <person name="Norbu C."/>
            <person name="Norbu N."/>
            <person name="Novod N."/>
            <person name="O'Neill B."/>
            <person name="Osman S."/>
            <person name="Markiewicz E."/>
            <person name="Oyono O.L."/>
            <person name="Patti C."/>
            <person name="Phunkhang P."/>
            <person name="Pierre F."/>
            <person name="Priest M."/>
            <person name="Raghuraman S."/>
            <person name="Rege F."/>
            <person name="Reyes R."/>
            <person name="Rise C."/>
            <person name="Rogov P."/>
            <person name="Ross K."/>
            <person name="Ryan E."/>
            <person name="Settipalli S."/>
            <person name="Shea T."/>
            <person name="Sherpa N."/>
            <person name="Shi L."/>
            <person name="Shih D."/>
            <person name="Sparrow T."/>
            <person name="Spaulding J."/>
            <person name="Stalker J."/>
            <person name="Stange-Thomann N."/>
            <person name="Stavropoulos S."/>
            <person name="Stone C."/>
            <person name="Strader C."/>
            <person name="Tesfaye S."/>
            <person name="Thomson T."/>
            <person name="Thoulutsang Y."/>
            <person name="Thoulutsang D."/>
            <person name="Topham K."/>
            <person name="Topping I."/>
            <person name="Tsamla T."/>
            <person name="Vassiliev H."/>
            <person name="Vo A."/>
            <person name="Wangchuk T."/>
            <person name="Wangdi T."/>
            <person name="Weiand M."/>
            <person name="Wilkinson J."/>
            <person name="Wilson A."/>
            <person name="Yadav S."/>
            <person name="Young G."/>
            <person name="Yu Q."/>
            <person name="Zembek L."/>
            <person name="Zhong D."/>
            <person name="Zimmer A."/>
            <person name="Zwirko Z."/>
            <person name="Jaffe D.B."/>
            <person name="Alvarez P."/>
            <person name="Brockman W."/>
            <person name="Butler J."/>
            <person name="Chin C."/>
            <person name="Gnerre S."/>
            <person name="Grabherr M."/>
            <person name="Kleber M."/>
            <person name="Mauceli E."/>
            <person name="MacCallum I."/>
        </authorList>
    </citation>
    <scope>NUCLEOTIDE SEQUENCE [LARGE SCALE GENOMIC DNA]</scope>
    <source>
        <strain evidence="3">Tucson 15010-1051.87</strain>
    </source>
</reference>
<dbReference type="FunCoup" id="B4LL07">
    <property type="interactions" value="49"/>
</dbReference>
<protein>
    <recommendedName>
        <fullName evidence="4">Protein stand still</fullName>
    </recommendedName>
</protein>
<dbReference type="KEGG" id="dvi:6625160"/>
<dbReference type="Proteomes" id="UP000008792">
    <property type="component" value="Unassembled WGS sequence"/>
</dbReference>
<feature type="region of interest" description="Disordered" evidence="1">
    <location>
        <begin position="170"/>
        <end position="222"/>
    </location>
</feature>
<dbReference type="OrthoDB" id="7776994at2759"/>
<evidence type="ECO:0000256" key="1">
    <source>
        <dbReference type="SAM" id="MobiDB-lite"/>
    </source>
</evidence>
<feature type="compositionally biased region" description="Acidic residues" evidence="1">
    <location>
        <begin position="7"/>
        <end position="17"/>
    </location>
</feature>
<feature type="compositionally biased region" description="Low complexity" evidence="1">
    <location>
        <begin position="195"/>
        <end position="213"/>
    </location>
</feature>
<feature type="compositionally biased region" description="Polar residues" evidence="1">
    <location>
        <begin position="170"/>
        <end position="194"/>
    </location>
</feature>
<dbReference type="HOGENOM" id="CLU_880734_0_0_1"/>
<dbReference type="AlphaFoldDB" id="B4LL07"/>
<organism evidence="2 3">
    <name type="scientific">Drosophila virilis</name>
    <name type="common">Fruit fly</name>
    <dbReference type="NCBI Taxonomy" id="7244"/>
    <lineage>
        <taxon>Eukaryota</taxon>
        <taxon>Metazoa</taxon>
        <taxon>Ecdysozoa</taxon>
        <taxon>Arthropoda</taxon>
        <taxon>Hexapoda</taxon>
        <taxon>Insecta</taxon>
        <taxon>Pterygota</taxon>
        <taxon>Neoptera</taxon>
        <taxon>Endopterygota</taxon>
        <taxon>Diptera</taxon>
        <taxon>Brachycera</taxon>
        <taxon>Muscomorpha</taxon>
        <taxon>Ephydroidea</taxon>
        <taxon>Drosophilidae</taxon>
        <taxon>Drosophila</taxon>
    </lineage>
</organism>
<proteinExistence type="predicted"/>
<evidence type="ECO:0008006" key="4">
    <source>
        <dbReference type="Google" id="ProtNLM"/>
    </source>
</evidence>
<dbReference type="PhylomeDB" id="B4LL07"/>
<accession>B4LL07</accession>